<dbReference type="Proteomes" id="UP001147733">
    <property type="component" value="Unassembled WGS sequence"/>
</dbReference>
<keyword evidence="3" id="KW-1185">Reference proteome</keyword>
<accession>A0A9W9PDV8</accession>
<feature type="domain" description="PRISE-like Rossmann-fold" evidence="1">
    <location>
        <begin position="26"/>
        <end position="296"/>
    </location>
</feature>
<dbReference type="InterPro" id="IPR055222">
    <property type="entry name" value="PRISE-like_Rossmann-fold"/>
</dbReference>
<dbReference type="PANTHER" id="PTHR32487">
    <property type="entry name" value="3-OXO-DELTA(4,5)-STEROID 5-BETA-REDUCTASE"/>
    <property type="match status" value="1"/>
</dbReference>
<dbReference type="RefSeq" id="XP_056505615.1">
    <property type="nucleotide sequence ID" value="XM_056639858.1"/>
</dbReference>
<proteinExistence type="predicted"/>
<dbReference type="Gene3D" id="3.40.50.720">
    <property type="entry name" value="NAD(P)-binding Rossmann-like Domain"/>
    <property type="match status" value="1"/>
</dbReference>
<dbReference type="PANTHER" id="PTHR32487:SF29">
    <property type="entry name" value="NAD-DEPENDENT EPIMERASE_DEHYDRATASE DOMAIN-CONTAINING PROTEIN"/>
    <property type="match status" value="1"/>
</dbReference>
<reference evidence="2" key="2">
    <citation type="journal article" date="2023" name="IMA Fungus">
        <title>Comparative genomic study of the Penicillium genus elucidates a diverse pangenome and 15 lateral gene transfer events.</title>
        <authorList>
            <person name="Petersen C."/>
            <person name="Sorensen T."/>
            <person name="Nielsen M.R."/>
            <person name="Sondergaard T.E."/>
            <person name="Sorensen J.L."/>
            <person name="Fitzpatrick D.A."/>
            <person name="Frisvad J.C."/>
            <person name="Nielsen K.L."/>
        </authorList>
    </citation>
    <scope>NUCLEOTIDE SEQUENCE</scope>
    <source>
        <strain evidence="2">IBT 23319</strain>
    </source>
</reference>
<dbReference type="InterPro" id="IPR036291">
    <property type="entry name" value="NAD(P)-bd_dom_sf"/>
</dbReference>
<dbReference type="AlphaFoldDB" id="A0A9W9PDV8"/>
<gene>
    <name evidence="2" type="ORF">N7469_000938</name>
</gene>
<dbReference type="Pfam" id="PF22917">
    <property type="entry name" value="PRISE"/>
    <property type="match status" value="1"/>
</dbReference>
<evidence type="ECO:0000313" key="3">
    <source>
        <dbReference type="Proteomes" id="UP001147733"/>
    </source>
</evidence>
<comment type="caution">
    <text evidence="2">The sequence shown here is derived from an EMBL/GenBank/DDBJ whole genome shotgun (WGS) entry which is preliminary data.</text>
</comment>
<dbReference type="OrthoDB" id="1731983at2759"/>
<reference evidence="2" key="1">
    <citation type="submission" date="2022-11" db="EMBL/GenBank/DDBJ databases">
        <authorList>
            <person name="Petersen C."/>
        </authorList>
    </citation>
    <scope>NUCLEOTIDE SEQUENCE</scope>
    <source>
        <strain evidence="2">IBT 23319</strain>
    </source>
</reference>
<sequence>MTQLIQSKSIYHGLPIFPDEVEGLTAIVTGSNGISGAHQLKVLAESPRRWKKIYALSRRPPYGAWPDHVEHVSVDLLQSPEGIAKQLKDRGVHADHVFFFAYIQPAPKGDGGLWSDADEMVRVNTKLLSNFLQSLEINETIPKRVLLQLGAKYYGIHLGPAMTPQEETDARVYTEPNFYYSQEDLLKEFSQKHSIGWNSTRPSHILGAVPDAAMNLCYPLAVYANVQKRLGQPLDFPGDLAAWENPVSLSSAQANAYLSEWIVLTSHAKDESFNAADDCPFTWSKFWPKLAAHFQIPWNGPDTSAGAKYHTIRGHPQPPRGYGPPGELRSRFTLVEWAKRPEVQKMWKDIAETYGLREKELKEVDRVFGFADQALTLTYPLQLSKNERELTKSTISMSKAKKMGYFGFVDSTESILQVVDDFVDLQMVPPFT</sequence>
<dbReference type="CDD" id="cd08948">
    <property type="entry name" value="5beta-POR_like_SDR_a"/>
    <property type="match status" value="1"/>
</dbReference>
<dbReference type="GeneID" id="81379025"/>
<dbReference type="EMBL" id="JAPQKT010000001">
    <property type="protein sequence ID" value="KAJ5242611.1"/>
    <property type="molecule type" value="Genomic_DNA"/>
</dbReference>
<organism evidence="2 3">
    <name type="scientific">Penicillium citrinum</name>
    <dbReference type="NCBI Taxonomy" id="5077"/>
    <lineage>
        <taxon>Eukaryota</taxon>
        <taxon>Fungi</taxon>
        <taxon>Dikarya</taxon>
        <taxon>Ascomycota</taxon>
        <taxon>Pezizomycotina</taxon>
        <taxon>Eurotiomycetes</taxon>
        <taxon>Eurotiomycetidae</taxon>
        <taxon>Eurotiales</taxon>
        <taxon>Aspergillaceae</taxon>
        <taxon>Penicillium</taxon>
    </lineage>
</organism>
<evidence type="ECO:0000259" key="1">
    <source>
        <dbReference type="Pfam" id="PF22917"/>
    </source>
</evidence>
<evidence type="ECO:0000313" key="2">
    <source>
        <dbReference type="EMBL" id="KAJ5242611.1"/>
    </source>
</evidence>
<name>A0A9W9PDV8_PENCI</name>
<dbReference type="SUPFAM" id="SSF51735">
    <property type="entry name" value="NAD(P)-binding Rossmann-fold domains"/>
    <property type="match status" value="1"/>
</dbReference>
<protein>
    <recommendedName>
        <fullName evidence="1">PRISE-like Rossmann-fold domain-containing protein</fullName>
    </recommendedName>
</protein>